<evidence type="ECO:0000313" key="2">
    <source>
        <dbReference type="Proteomes" id="UP000027601"/>
    </source>
</evidence>
<dbReference type="RefSeq" id="WP_024996444.1">
    <property type="nucleotide sequence ID" value="NZ_ATZI01000007.1"/>
</dbReference>
<keyword evidence="2" id="KW-1185">Reference proteome</keyword>
<gene>
    <name evidence="1" type="ORF">JCM15093_1752</name>
</gene>
<dbReference type="EMBL" id="BAJS01000008">
    <property type="protein sequence ID" value="GAK36580.1"/>
    <property type="molecule type" value="Genomic_DNA"/>
</dbReference>
<dbReference type="OrthoDB" id="1034163at2"/>
<comment type="caution">
    <text evidence="1">The sequence shown here is derived from an EMBL/GenBank/DDBJ whole genome shotgun (WGS) entry which is preliminary data.</text>
</comment>
<dbReference type="eggNOG" id="ENOG5033MCA">
    <property type="taxonomic scope" value="Bacteria"/>
</dbReference>
<reference evidence="1 2" key="1">
    <citation type="journal article" date="2015" name="Microbes Environ.">
        <title>Distribution and evolution of nitrogen fixation genes in the phylum bacteroidetes.</title>
        <authorList>
            <person name="Inoue J."/>
            <person name="Oshima K."/>
            <person name="Suda W."/>
            <person name="Sakamoto M."/>
            <person name="Iino T."/>
            <person name="Noda S."/>
            <person name="Hongoh Y."/>
            <person name="Hattori M."/>
            <person name="Ohkuma M."/>
        </authorList>
    </citation>
    <scope>NUCLEOTIDE SEQUENCE [LARGE SCALE GENOMIC DNA]</scope>
    <source>
        <strain evidence="1 2">JCM 15093</strain>
    </source>
</reference>
<protein>
    <recommendedName>
        <fullName evidence="3">Terminase small subunit</fullName>
    </recommendedName>
</protein>
<organism evidence="1 2">
    <name type="scientific">Bacteroides graminisolvens DSM 19988 = JCM 15093</name>
    <dbReference type="NCBI Taxonomy" id="1121097"/>
    <lineage>
        <taxon>Bacteria</taxon>
        <taxon>Pseudomonadati</taxon>
        <taxon>Bacteroidota</taxon>
        <taxon>Bacteroidia</taxon>
        <taxon>Bacteroidales</taxon>
        <taxon>Bacteroidaceae</taxon>
        <taxon>Bacteroides</taxon>
    </lineage>
</organism>
<sequence>MDEKDIKLTNAEIEFCELFVDGDKEFAGQAEACYREVFGEDKKNIALAARRLFAKEHITAYIKELIAQRDIDIEAAAVKLQVSETLKAVMSETAKGEYVDKFGVPLSPAPLRAVSVNAAKALMEIYPIKNVQSQTGKGGNENSNIIFNVIVPQNTPPRETED</sequence>
<dbReference type="STRING" id="1121097.GCA_000428125_02009"/>
<proteinExistence type="predicted"/>
<name>A0A069D2Q5_9BACE</name>
<accession>A0A069D2Q5</accession>
<dbReference type="Proteomes" id="UP000027601">
    <property type="component" value="Unassembled WGS sequence"/>
</dbReference>
<evidence type="ECO:0008006" key="3">
    <source>
        <dbReference type="Google" id="ProtNLM"/>
    </source>
</evidence>
<dbReference type="AlphaFoldDB" id="A0A069D2Q5"/>
<evidence type="ECO:0000313" key="1">
    <source>
        <dbReference type="EMBL" id="GAK36580.1"/>
    </source>
</evidence>